<evidence type="ECO:0000256" key="4">
    <source>
        <dbReference type="ARBA" id="ARBA00022827"/>
    </source>
</evidence>
<evidence type="ECO:0000256" key="9">
    <source>
        <dbReference type="SAM" id="Phobius"/>
    </source>
</evidence>
<keyword evidence="9" id="KW-0812">Transmembrane</keyword>
<evidence type="ECO:0000256" key="1">
    <source>
        <dbReference type="ARBA" id="ARBA00005272"/>
    </source>
</evidence>
<feature type="domain" description="FAD/NAD(P)-binding" evidence="10">
    <location>
        <begin position="5"/>
        <end position="325"/>
    </location>
</feature>
<evidence type="ECO:0000313" key="13">
    <source>
        <dbReference type="Proteomes" id="UP001501508"/>
    </source>
</evidence>
<keyword evidence="9" id="KW-0472">Membrane</keyword>
<dbReference type="RefSeq" id="WP_345027054.1">
    <property type="nucleotide sequence ID" value="NZ_BAABEY010000011.1"/>
</dbReference>
<proteinExistence type="inferred from homology"/>
<name>A0ABP8LTI1_9BACT</name>
<keyword evidence="4" id="KW-0274">FAD</keyword>
<dbReference type="PANTHER" id="PTHR43706">
    <property type="entry name" value="NADH DEHYDROGENASE"/>
    <property type="match status" value="1"/>
</dbReference>
<keyword evidence="6" id="KW-0560">Oxidoreductase</keyword>
<evidence type="ECO:0000259" key="10">
    <source>
        <dbReference type="Pfam" id="PF07992"/>
    </source>
</evidence>
<organism evidence="12 13">
    <name type="scientific">Ravibacter arvi</name>
    <dbReference type="NCBI Taxonomy" id="2051041"/>
    <lineage>
        <taxon>Bacteria</taxon>
        <taxon>Pseudomonadati</taxon>
        <taxon>Bacteroidota</taxon>
        <taxon>Cytophagia</taxon>
        <taxon>Cytophagales</taxon>
        <taxon>Spirosomataceae</taxon>
        <taxon>Ravibacter</taxon>
    </lineage>
</organism>
<dbReference type="Gene3D" id="3.50.50.100">
    <property type="match status" value="1"/>
</dbReference>
<dbReference type="SUPFAM" id="SSF51905">
    <property type="entry name" value="FAD/NAD(P)-binding domain"/>
    <property type="match status" value="2"/>
</dbReference>
<dbReference type="Pfam" id="PF22366">
    <property type="entry name" value="NDH2_C"/>
    <property type="match status" value="1"/>
</dbReference>
<accession>A0ABP8LTI1</accession>
<dbReference type="InterPro" id="IPR023753">
    <property type="entry name" value="FAD/NAD-binding_dom"/>
</dbReference>
<feature type="transmembrane region" description="Helical" evidence="9">
    <location>
        <begin position="367"/>
        <end position="387"/>
    </location>
</feature>
<dbReference type="PANTHER" id="PTHR43706:SF47">
    <property type="entry name" value="EXTERNAL NADH-UBIQUINONE OXIDOREDUCTASE 1, MITOCHONDRIAL-RELATED"/>
    <property type="match status" value="1"/>
</dbReference>
<comment type="caution">
    <text evidence="12">The sequence shown here is derived from an EMBL/GenBank/DDBJ whole genome shotgun (WGS) entry which is preliminary data.</text>
</comment>
<keyword evidence="5" id="KW-0809">Transit peptide</keyword>
<gene>
    <name evidence="12" type="ORF">GCM10023091_10740</name>
</gene>
<evidence type="ECO:0000259" key="11">
    <source>
        <dbReference type="Pfam" id="PF22366"/>
    </source>
</evidence>
<protein>
    <recommendedName>
        <fullName evidence="2">NADH:ubiquinone reductase (non-electrogenic)</fullName>
        <ecNumber evidence="2">1.6.5.9</ecNumber>
    </recommendedName>
</protein>
<dbReference type="InterPro" id="IPR036188">
    <property type="entry name" value="FAD/NAD-bd_sf"/>
</dbReference>
<dbReference type="PRINTS" id="PR00368">
    <property type="entry name" value="FADPNR"/>
</dbReference>
<evidence type="ECO:0000256" key="7">
    <source>
        <dbReference type="ARBA" id="ARBA00023027"/>
    </source>
</evidence>
<dbReference type="PRINTS" id="PR00411">
    <property type="entry name" value="PNDRDTASEI"/>
</dbReference>
<dbReference type="EMBL" id="BAABEY010000011">
    <property type="protein sequence ID" value="GAA4435002.1"/>
    <property type="molecule type" value="Genomic_DNA"/>
</dbReference>
<dbReference type="EC" id="1.6.5.9" evidence="2"/>
<dbReference type="InterPro" id="IPR054585">
    <property type="entry name" value="NDH2-like_C"/>
</dbReference>
<keyword evidence="7" id="KW-0520">NAD</keyword>
<comment type="catalytic activity">
    <reaction evidence="8">
        <text>a quinone + NADH + H(+) = a quinol + NAD(+)</text>
        <dbReference type="Rhea" id="RHEA:46160"/>
        <dbReference type="ChEBI" id="CHEBI:15378"/>
        <dbReference type="ChEBI" id="CHEBI:24646"/>
        <dbReference type="ChEBI" id="CHEBI:57540"/>
        <dbReference type="ChEBI" id="CHEBI:57945"/>
        <dbReference type="ChEBI" id="CHEBI:132124"/>
        <dbReference type="EC" id="1.6.5.9"/>
    </reaction>
</comment>
<keyword evidence="13" id="KW-1185">Reference proteome</keyword>
<sequence length="423" mass="47847">MKPHKIVIIGGGFAGVNLVNGLKNDNRFHITLVDRNNYNFFAPLLYQVATGFLEVSNISYPFRKLFRGLKNFDFRMAEFIKVLPEQNQVQLSNGTLAYDSLVFAKGTETNYFGMENVKKYAIPMKTINDAVSMRNILLQRMEKATITHDREQRRRLLTIVVAGGGPTGVELSGMFAEMRKNVILKEYPEFAGSGAKIYLVDGGNKVLAAMSEKSQDDTYEDLVRIGVEVKLNKRVTDFDGARVTFDDGDFIETNTLIWAAGVTVGRVEGVSETAFTRGNRLLVDSYNKLLAYDNIYAVGDTSFSAEDPKFPGGHPQVAQVAIQQAQNLAVNFKAAKSDRALVPFSYFDKGSMAIISRNRAVADIFKFHFSGFIAWFMWLFVHLMSLINYRNRLATLYNWAWAYFTKDQSLRFIIRPDRKPENE</sequence>
<feature type="domain" description="External alternative NADH-ubiquinone oxidoreductase-like C-terminal" evidence="11">
    <location>
        <begin position="349"/>
        <end position="403"/>
    </location>
</feature>
<evidence type="ECO:0000256" key="8">
    <source>
        <dbReference type="ARBA" id="ARBA00047599"/>
    </source>
</evidence>
<evidence type="ECO:0000256" key="3">
    <source>
        <dbReference type="ARBA" id="ARBA00022630"/>
    </source>
</evidence>
<keyword evidence="3" id="KW-0285">Flavoprotein</keyword>
<evidence type="ECO:0000256" key="5">
    <source>
        <dbReference type="ARBA" id="ARBA00022946"/>
    </source>
</evidence>
<evidence type="ECO:0000256" key="6">
    <source>
        <dbReference type="ARBA" id="ARBA00023002"/>
    </source>
</evidence>
<comment type="similarity">
    <text evidence="1">Belongs to the NADH dehydrogenase family.</text>
</comment>
<reference evidence="13" key="1">
    <citation type="journal article" date="2019" name="Int. J. Syst. Evol. Microbiol.">
        <title>The Global Catalogue of Microorganisms (GCM) 10K type strain sequencing project: providing services to taxonomists for standard genome sequencing and annotation.</title>
        <authorList>
            <consortium name="The Broad Institute Genomics Platform"/>
            <consortium name="The Broad Institute Genome Sequencing Center for Infectious Disease"/>
            <person name="Wu L."/>
            <person name="Ma J."/>
        </authorList>
    </citation>
    <scope>NUCLEOTIDE SEQUENCE [LARGE SCALE GENOMIC DNA]</scope>
    <source>
        <strain evidence="13">JCM 31920</strain>
    </source>
</reference>
<dbReference type="InterPro" id="IPR045024">
    <property type="entry name" value="NDH-2"/>
</dbReference>
<evidence type="ECO:0000256" key="2">
    <source>
        <dbReference type="ARBA" id="ARBA00012637"/>
    </source>
</evidence>
<keyword evidence="9" id="KW-1133">Transmembrane helix</keyword>
<dbReference type="Pfam" id="PF07992">
    <property type="entry name" value="Pyr_redox_2"/>
    <property type="match status" value="1"/>
</dbReference>
<dbReference type="Proteomes" id="UP001501508">
    <property type="component" value="Unassembled WGS sequence"/>
</dbReference>
<evidence type="ECO:0000313" key="12">
    <source>
        <dbReference type="EMBL" id="GAA4435002.1"/>
    </source>
</evidence>